<feature type="compositionally biased region" description="Low complexity" evidence="1">
    <location>
        <begin position="1"/>
        <end position="10"/>
    </location>
</feature>
<proteinExistence type="predicted"/>
<feature type="compositionally biased region" description="Low complexity" evidence="1">
    <location>
        <begin position="19"/>
        <end position="31"/>
    </location>
</feature>
<accession>A0A166EQY3</accession>
<dbReference type="Proteomes" id="UP000076532">
    <property type="component" value="Unassembled WGS sequence"/>
</dbReference>
<keyword evidence="3" id="KW-1185">Reference proteome</keyword>
<dbReference type="AlphaFoldDB" id="A0A166EQY3"/>
<name>A0A166EQY3_9AGAM</name>
<sequence length="213" mass="22855">MGLHSSSSPSSCPPPGTSRPPRAAATGAPSPSRRRPSPPSPRSHPHLYPHSRSEAHTPEQRAACEEHERAEALGLGEDGADLVQDAFRPATHAHCQCMRGRGGGRGGEEGVSLAQGRRRRCAGPREGRVSVSATVCAALGAERRGSEGRRRTGDARDGVVMCRVFKDACRCMGVASRSAKRKKRHVSVHSRDIRKGEGDATRRTISTDIRQKC</sequence>
<reference evidence="2 3" key="1">
    <citation type="journal article" date="2016" name="Mol. Biol. Evol.">
        <title>Comparative Genomics of Early-Diverging Mushroom-Forming Fungi Provides Insights into the Origins of Lignocellulose Decay Capabilities.</title>
        <authorList>
            <person name="Nagy L.G."/>
            <person name="Riley R."/>
            <person name="Tritt A."/>
            <person name="Adam C."/>
            <person name="Daum C."/>
            <person name="Floudas D."/>
            <person name="Sun H."/>
            <person name="Yadav J.S."/>
            <person name="Pangilinan J."/>
            <person name="Larsson K.H."/>
            <person name="Matsuura K."/>
            <person name="Barry K."/>
            <person name="Labutti K."/>
            <person name="Kuo R."/>
            <person name="Ohm R.A."/>
            <person name="Bhattacharya S.S."/>
            <person name="Shirouzu T."/>
            <person name="Yoshinaga Y."/>
            <person name="Martin F.M."/>
            <person name="Grigoriev I.V."/>
            <person name="Hibbett D.S."/>
        </authorList>
    </citation>
    <scope>NUCLEOTIDE SEQUENCE [LARGE SCALE GENOMIC DNA]</scope>
    <source>
        <strain evidence="2 3">CBS 109695</strain>
    </source>
</reference>
<feature type="compositionally biased region" description="Basic and acidic residues" evidence="1">
    <location>
        <begin position="189"/>
        <end position="202"/>
    </location>
</feature>
<evidence type="ECO:0000313" key="3">
    <source>
        <dbReference type="Proteomes" id="UP000076532"/>
    </source>
</evidence>
<protein>
    <submittedName>
        <fullName evidence="2">Uncharacterized protein</fullName>
    </submittedName>
</protein>
<feature type="compositionally biased region" description="Basic and acidic residues" evidence="1">
    <location>
        <begin position="51"/>
        <end position="63"/>
    </location>
</feature>
<evidence type="ECO:0000313" key="2">
    <source>
        <dbReference type="EMBL" id="KZP16015.1"/>
    </source>
</evidence>
<feature type="region of interest" description="Disordered" evidence="1">
    <location>
        <begin position="1"/>
        <end position="63"/>
    </location>
</feature>
<dbReference type="EMBL" id="KV417598">
    <property type="protein sequence ID" value="KZP16015.1"/>
    <property type="molecule type" value="Genomic_DNA"/>
</dbReference>
<evidence type="ECO:0000256" key="1">
    <source>
        <dbReference type="SAM" id="MobiDB-lite"/>
    </source>
</evidence>
<feature type="region of interest" description="Disordered" evidence="1">
    <location>
        <begin position="182"/>
        <end position="208"/>
    </location>
</feature>
<gene>
    <name evidence="2" type="ORF">FIBSPDRAFT_68390</name>
</gene>
<organism evidence="2 3">
    <name type="scientific">Athelia psychrophila</name>
    <dbReference type="NCBI Taxonomy" id="1759441"/>
    <lineage>
        <taxon>Eukaryota</taxon>
        <taxon>Fungi</taxon>
        <taxon>Dikarya</taxon>
        <taxon>Basidiomycota</taxon>
        <taxon>Agaricomycotina</taxon>
        <taxon>Agaricomycetes</taxon>
        <taxon>Agaricomycetidae</taxon>
        <taxon>Atheliales</taxon>
        <taxon>Atheliaceae</taxon>
        <taxon>Athelia</taxon>
    </lineage>
</organism>